<feature type="non-terminal residue" evidence="1">
    <location>
        <position position="243"/>
    </location>
</feature>
<reference evidence="1" key="1">
    <citation type="submission" date="2021-02" db="EMBL/GenBank/DDBJ databases">
        <authorList>
            <person name="Dougan E. K."/>
            <person name="Rhodes N."/>
            <person name="Thang M."/>
            <person name="Chan C."/>
        </authorList>
    </citation>
    <scope>NUCLEOTIDE SEQUENCE</scope>
</reference>
<accession>A0A812YAU6</accession>
<dbReference type="EMBL" id="CAJNIZ010047526">
    <property type="protein sequence ID" value="CAE7769566.1"/>
    <property type="molecule type" value="Genomic_DNA"/>
</dbReference>
<organism evidence="1 2">
    <name type="scientific">Symbiodinium pilosum</name>
    <name type="common">Dinoflagellate</name>
    <dbReference type="NCBI Taxonomy" id="2952"/>
    <lineage>
        <taxon>Eukaryota</taxon>
        <taxon>Sar</taxon>
        <taxon>Alveolata</taxon>
        <taxon>Dinophyceae</taxon>
        <taxon>Suessiales</taxon>
        <taxon>Symbiodiniaceae</taxon>
        <taxon>Symbiodinium</taxon>
    </lineage>
</organism>
<dbReference type="OrthoDB" id="410964at2759"/>
<evidence type="ECO:0000313" key="1">
    <source>
        <dbReference type="EMBL" id="CAE7769566.1"/>
    </source>
</evidence>
<name>A0A812YAU6_SYMPI</name>
<sequence length="243" mass="25715">TWCCQHEKRACDKYNCEGGFNTRYTTWSNAKQEYCCQKYGYACGSDSGDYGGSHSINTVHNVGSSSHSGGGFSHTETFGDLPPGFKMEGGKWVYKGGHVEVSGSSKLPPGFHMKGGKIVYGHGSHTMSLPEGSFHSQGGHVVFSDASGAAGSASVSHTAHGGGTFSHTETFGDMPPGFKMEGGKMVYSKSGHFDFSGDGKLPPGFHMKGGKVVYGHGSHAMSFPESDFHSQGGHVVFNTGQKH</sequence>
<gene>
    <name evidence="1" type="ORF">SPIL2461_LOCUS22658</name>
</gene>
<protein>
    <submittedName>
        <fullName evidence="1">Uncharacterized protein</fullName>
    </submittedName>
</protein>
<dbReference type="Proteomes" id="UP000649617">
    <property type="component" value="Unassembled WGS sequence"/>
</dbReference>
<comment type="caution">
    <text evidence="1">The sequence shown here is derived from an EMBL/GenBank/DDBJ whole genome shotgun (WGS) entry which is preliminary data.</text>
</comment>
<evidence type="ECO:0000313" key="2">
    <source>
        <dbReference type="Proteomes" id="UP000649617"/>
    </source>
</evidence>
<keyword evidence="2" id="KW-1185">Reference proteome</keyword>
<proteinExistence type="predicted"/>
<dbReference type="AlphaFoldDB" id="A0A812YAU6"/>